<dbReference type="Gene3D" id="2.130.10.10">
    <property type="entry name" value="YVTN repeat-like/Quinoprotein amine dehydrogenase"/>
    <property type="match status" value="1"/>
</dbReference>
<proteinExistence type="inferred from homology"/>
<keyword evidence="2" id="KW-0853">WD repeat</keyword>
<comment type="similarity">
    <text evidence="1">Belongs to the WD repeat WDR55 family.</text>
</comment>
<dbReference type="PROSITE" id="PS00678">
    <property type="entry name" value="WD_REPEATS_1"/>
    <property type="match status" value="1"/>
</dbReference>
<evidence type="ECO:0000256" key="1">
    <source>
        <dbReference type="ARBA" id="ARBA00007625"/>
    </source>
</evidence>
<evidence type="ECO:0000313" key="5">
    <source>
        <dbReference type="Proteomes" id="UP001057455"/>
    </source>
</evidence>
<reference evidence="4" key="1">
    <citation type="submission" date="2019-12" db="EMBL/GenBank/DDBJ databases">
        <title>Genome sequence of Babesia ovis.</title>
        <authorList>
            <person name="Yamagishi J."/>
            <person name="Sevinc F."/>
            <person name="Xuan X."/>
        </authorList>
    </citation>
    <scope>NUCLEOTIDE SEQUENCE</scope>
    <source>
        <strain evidence="4">Selcuk</strain>
    </source>
</reference>
<protein>
    <submittedName>
        <fullName evidence="4">WD G-beta repeat containing protein 55</fullName>
    </submittedName>
</protein>
<gene>
    <name evidence="4" type="ORF">BaOVIS_025740</name>
</gene>
<dbReference type="PANTHER" id="PTHR44019:SF20">
    <property type="entry name" value="WD REPEAT-CONTAINING PROTEIN 55"/>
    <property type="match status" value="1"/>
</dbReference>
<accession>A0A9W5WVL0</accession>
<comment type="caution">
    <text evidence="4">The sequence shown here is derived from an EMBL/GenBank/DDBJ whole genome shotgun (WGS) entry which is preliminary data.</text>
</comment>
<evidence type="ECO:0000256" key="2">
    <source>
        <dbReference type="ARBA" id="ARBA00022574"/>
    </source>
</evidence>
<dbReference type="SUPFAM" id="SSF50978">
    <property type="entry name" value="WD40 repeat-like"/>
    <property type="match status" value="1"/>
</dbReference>
<name>A0A9W5WVL0_BABOV</name>
<dbReference type="EMBL" id="BLIY01000017">
    <property type="protein sequence ID" value="GFE55170.1"/>
    <property type="molecule type" value="Genomic_DNA"/>
</dbReference>
<keyword evidence="5" id="KW-1185">Reference proteome</keyword>
<dbReference type="OrthoDB" id="2288928at2759"/>
<dbReference type="InterPro" id="IPR050505">
    <property type="entry name" value="WDR55/POC1"/>
</dbReference>
<dbReference type="InterPro" id="IPR019775">
    <property type="entry name" value="WD40_repeat_CS"/>
</dbReference>
<keyword evidence="3" id="KW-0677">Repeat</keyword>
<dbReference type="InterPro" id="IPR036322">
    <property type="entry name" value="WD40_repeat_dom_sf"/>
</dbReference>
<dbReference type="InterPro" id="IPR015943">
    <property type="entry name" value="WD40/YVTN_repeat-like_dom_sf"/>
</dbReference>
<dbReference type="AlphaFoldDB" id="A0A9W5WVL0"/>
<evidence type="ECO:0000313" key="4">
    <source>
        <dbReference type="EMBL" id="GFE55170.1"/>
    </source>
</evidence>
<evidence type="ECO:0000256" key="3">
    <source>
        <dbReference type="ARBA" id="ARBA00022737"/>
    </source>
</evidence>
<dbReference type="PANTHER" id="PTHR44019">
    <property type="entry name" value="WD REPEAT-CONTAINING PROTEIN 55"/>
    <property type="match status" value="1"/>
</dbReference>
<organism evidence="4 5">
    <name type="scientific">Babesia ovis</name>
    <dbReference type="NCBI Taxonomy" id="5869"/>
    <lineage>
        <taxon>Eukaryota</taxon>
        <taxon>Sar</taxon>
        <taxon>Alveolata</taxon>
        <taxon>Apicomplexa</taxon>
        <taxon>Aconoidasida</taxon>
        <taxon>Piroplasmida</taxon>
        <taxon>Babesiidae</taxon>
        <taxon>Babesia</taxon>
    </lineage>
</organism>
<dbReference type="InterPro" id="IPR001680">
    <property type="entry name" value="WD40_rpt"/>
</dbReference>
<dbReference type="SMART" id="SM00320">
    <property type="entry name" value="WD40"/>
    <property type="match status" value="4"/>
</dbReference>
<dbReference type="Proteomes" id="UP001057455">
    <property type="component" value="Unassembled WGS sequence"/>
</dbReference>
<sequence length="330" mass="36323">MSFNSIYTKSEFYVNTIAFHRQRDTLLAGNIAGGLSLYSWDDADQGITLLWSIDDAHRKSIRKAGFSNCGKDVISVSADKRAAVFDLEGRSVKWRSGKHESGISTYCIIDDNTIATGDDDGDILIWDTRVDKSVCRSKCSEFSSPIAGLLMGKDSREILAICDDQLGCFSLSKNYKVALRSMSDNIEDEILTFCFMKNMKKVVCGTNTGNVCLFSYGDWGDINDRIKISTNSLDSIVAYDEDTLLVGGDDKDISMVSIIPNEVKGTLKKVQKLGLKISNADSLCLRHDKSLLGFIANFEHICIVPTDEVQAVIEGGDVDEGNFFGDLSCE</sequence>